<evidence type="ECO:0000313" key="2">
    <source>
        <dbReference type="Proteomes" id="UP000594263"/>
    </source>
</evidence>
<name>A0A7N0ZSP5_KALFE</name>
<sequence>MELQLLLKRYWRRRQYEKLDGSSRRKRSRVLVGFGRLRKLKRMKKVRVVRLWRRFKDGYVDMMLRLAESVGEFNYSTNGFAVPRRARDVKSEYTKEQFEKRIVFEIYKSLAASRHLGSAYA</sequence>
<protein>
    <submittedName>
        <fullName evidence="1">Uncharacterized protein</fullName>
    </submittedName>
</protein>
<dbReference type="OMA" id="QWRRRRY"/>
<proteinExistence type="predicted"/>
<keyword evidence="2" id="KW-1185">Reference proteome</keyword>
<dbReference type="EnsemblPlants" id="Kaladp0026s0089.1.v1.1">
    <property type="protein sequence ID" value="Kaladp0026s0089.1.v1.1.CDS.1"/>
    <property type="gene ID" value="Kaladp0026s0089.v1.1"/>
</dbReference>
<dbReference type="Proteomes" id="UP000594263">
    <property type="component" value="Unplaced"/>
</dbReference>
<dbReference type="PANTHER" id="PTHR33702">
    <property type="entry name" value="BNAA09G40010D PROTEIN"/>
    <property type="match status" value="1"/>
</dbReference>
<dbReference type="AlphaFoldDB" id="A0A7N0ZSP5"/>
<reference evidence="1" key="1">
    <citation type="submission" date="2021-01" db="UniProtKB">
        <authorList>
            <consortium name="EnsemblPlants"/>
        </authorList>
    </citation>
    <scope>IDENTIFICATION</scope>
</reference>
<dbReference type="Gramene" id="Kaladp0026s0089.1.v1.1">
    <property type="protein sequence ID" value="Kaladp0026s0089.1.v1.1.CDS.1"/>
    <property type="gene ID" value="Kaladp0026s0089.v1.1"/>
</dbReference>
<accession>A0A7N0ZSP5</accession>
<dbReference type="PANTHER" id="PTHR33702:SF16">
    <property type="match status" value="1"/>
</dbReference>
<organism evidence="1 2">
    <name type="scientific">Kalanchoe fedtschenkoi</name>
    <name type="common">Lavender scallops</name>
    <name type="synonym">South American air plant</name>
    <dbReference type="NCBI Taxonomy" id="63787"/>
    <lineage>
        <taxon>Eukaryota</taxon>
        <taxon>Viridiplantae</taxon>
        <taxon>Streptophyta</taxon>
        <taxon>Embryophyta</taxon>
        <taxon>Tracheophyta</taxon>
        <taxon>Spermatophyta</taxon>
        <taxon>Magnoliopsida</taxon>
        <taxon>eudicotyledons</taxon>
        <taxon>Gunneridae</taxon>
        <taxon>Pentapetalae</taxon>
        <taxon>Saxifragales</taxon>
        <taxon>Crassulaceae</taxon>
        <taxon>Kalanchoe</taxon>
    </lineage>
</organism>
<evidence type="ECO:0000313" key="1">
    <source>
        <dbReference type="EnsemblPlants" id="Kaladp0026s0089.1.v1.1.CDS.1"/>
    </source>
</evidence>